<keyword evidence="2 3" id="KW-0040">ANK repeat</keyword>
<proteinExistence type="predicted"/>
<evidence type="ECO:0000256" key="3">
    <source>
        <dbReference type="PROSITE-ProRule" id="PRU00023"/>
    </source>
</evidence>
<evidence type="ECO:0000313" key="4">
    <source>
        <dbReference type="EMBL" id="KAK3374319.1"/>
    </source>
</evidence>
<organism evidence="4 5">
    <name type="scientific">Lasiosphaeria ovina</name>
    <dbReference type="NCBI Taxonomy" id="92902"/>
    <lineage>
        <taxon>Eukaryota</taxon>
        <taxon>Fungi</taxon>
        <taxon>Dikarya</taxon>
        <taxon>Ascomycota</taxon>
        <taxon>Pezizomycotina</taxon>
        <taxon>Sordariomycetes</taxon>
        <taxon>Sordariomycetidae</taxon>
        <taxon>Sordariales</taxon>
        <taxon>Lasiosphaeriaceae</taxon>
        <taxon>Lasiosphaeria</taxon>
    </lineage>
</organism>
<dbReference type="AlphaFoldDB" id="A0AAE0KCY7"/>
<reference evidence="4" key="2">
    <citation type="submission" date="2023-06" db="EMBL/GenBank/DDBJ databases">
        <authorList>
            <consortium name="Lawrence Berkeley National Laboratory"/>
            <person name="Haridas S."/>
            <person name="Hensen N."/>
            <person name="Bonometti L."/>
            <person name="Westerberg I."/>
            <person name="Brannstrom I.O."/>
            <person name="Guillou S."/>
            <person name="Cros-Aarteil S."/>
            <person name="Calhoun S."/>
            <person name="Kuo A."/>
            <person name="Mondo S."/>
            <person name="Pangilinan J."/>
            <person name="Riley R."/>
            <person name="Labutti K."/>
            <person name="Andreopoulos B."/>
            <person name="Lipzen A."/>
            <person name="Chen C."/>
            <person name="Yanf M."/>
            <person name="Daum C."/>
            <person name="Ng V."/>
            <person name="Clum A."/>
            <person name="Steindorff A."/>
            <person name="Ohm R."/>
            <person name="Martin F."/>
            <person name="Silar P."/>
            <person name="Natvig D."/>
            <person name="Lalanne C."/>
            <person name="Gautier V."/>
            <person name="Ament-Velasquez S.L."/>
            <person name="Kruys A."/>
            <person name="Hutchinson M.I."/>
            <person name="Powell A.J."/>
            <person name="Barry K."/>
            <person name="Miller A.N."/>
            <person name="Grigoriev I.V."/>
            <person name="Debuchy R."/>
            <person name="Gladieux P."/>
            <person name="Thoren M.H."/>
            <person name="Johannesson H."/>
        </authorList>
    </citation>
    <scope>NUCLEOTIDE SEQUENCE</scope>
    <source>
        <strain evidence="4">CBS 958.72</strain>
    </source>
</reference>
<feature type="non-terminal residue" evidence="4">
    <location>
        <position position="1"/>
    </location>
</feature>
<evidence type="ECO:0000256" key="1">
    <source>
        <dbReference type="ARBA" id="ARBA00022737"/>
    </source>
</evidence>
<dbReference type="Pfam" id="PF12796">
    <property type="entry name" value="Ank_2"/>
    <property type="match status" value="1"/>
</dbReference>
<keyword evidence="1" id="KW-0677">Repeat</keyword>
<comment type="caution">
    <text evidence="4">The sequence shown here is derived from an EMBL/GenBank/DDBJ whole genome shotgun (WGS) entry which is preliminary data.</text>
</comment>
<dbReference type="PROSITE" id="PS50088">
    <property type="entry name" value="ANK_REPEAT"/>
    <property type="match status" value="4"/>
</dbReference>
<keyword evidence="5" id="KW-1185">Reference proteome</keyword>
<dbReference type="InterPro" id="IPR002110">
    <property type="entry name" value="Ankyrin_rpt"/>
</dbReference>
<gene>
    <name evidence="4" type="ORF">B0T24DRAFT_554253</name>
</gene>
<evidence type="ECO:0000256" key="2">
    <source>
        <dbReference type="ARBA" id="ARBA00023043"/>
    </source>
</evidence>
<dbReference type="EMBL" id="JAULSN010000004">
    <property type="protein sequence ID" value="KAK3374319.1"/>
    <property type="molecule type" value="Genomic_DNA"/>
</dbReference>
<accession>A0AAE0KCY7</accession>
<dbReference type="PANTHER" id="PTHR24171">
    <property type="entry name" value="ANKYRIN REPEAT DOMAIN-CONTAINING PROTEIN 39-RELATED"/>
    <property type="match status" value="1"/>
</dbReference>
<protein>
    <submittedName>
        <fullName evidence="4">Ankyrin repeat protein</fullName>
    </submittedName>
</protein>
<dbReference type="Gene3D" id="1.25.40.20">
    <property type="entry name" value="Ankyrin repeat-containing domain"/>
    <property type="match status" value="2"/>
</dbReference>
<feature type="repeat" description="ANK" evidence="3">
    <location>
        <begin position="34"/>
        <end position="66"/>
    </location>
</feature>
<feature type="repeat" description="ANK" evidence="3">
    <location>
        <begin position="98"/>
        <end position="133"/>
    </location>
</feature>
<dbReference type="PROSITE" id="PS50297">
    <property type="entry name" value="ANK_REP_REGION"/>
    <property type="match status" value="2"/>
</dbReference>
<dbReference type="InterPro" id="IPR036770">
    <property type="entry name" value="Ankyrin_rpt-contain_sf"/>
</dbReference>
<dbReference type="SMART" id="SM00248">
    <property type="entry name" value="ANK"/>
    <property type="match status" value="4"/>
</dbReference>
<sequence>DGKSRLHQTVVAKDTEVVRSLLSEGAAVDTSDHLGNRPLHDAVIAAEEPIIKLLLKFGADVDARDQAGRSALHLSVSHLNVLKILIKEGVDVNVQDNVGDTALHLAVSLPDGPANQVTEALIHAKSDLNKKNDAGLTPFINFSE</sequence>
<evidence type="ECO:0000313" key="5">
    <source>
        <dbReference type="Proteomes" id="UP001287356"/>
    </source>
</evidence>
<reference evidence="4" key="1">
    <citation type="journal article" date="2023" name="Mol. Phylogenet. Evol.">
        <title>Genome-scale phylogeny and comparative genomics of the fungal order Sordariales.</title>
        <authorList>
            <person name="Hensen N."/>
            <person name="Bonometti L."/>
            <person name="Westerberg I."/>
            <person name="Brannstrom I.O."/>
            <person name="Guillou S."/>
            <person name="Cros-Aarteil S."/>
            <person name="Calhoun S."/>
            <person name="Haridas S."/>
            <person name="Kuo A."/>
            <person name="Mondo S."/>
            <person name="Pangilinan J."/>
            <person name="Riley R."/>
            <person name="LaButti K."/>
            <person name="Andreopoulos B."/>
            <person name="Lipzen A."/>
            <person name="Chen C."/>
            <person name="Yan M."/>
            <person name="Daum C."/>
            <person name="Ng V."/>
            <person name="Clum A."/>
            <person name="Steindorff A."/>
            <person name="Ohm R.A."/>
            <person name="Martin F."/>
            <person name="Silar P."/>
            <person name="Natvig D.O."/>
            <person name="Lalanne C."/>
            <person name="Gautier V."/>
            <person name="Ament-Velasquez S.L."/>
            <person name="Kruys A."/>
            <person name="Hutchinson M.I."/>
            <person name="Powell A.J."/>
            <person name="Barry K."/>
            <person name="Miller A.N."/>
            <person name="Grigoriev I.V."/>
            <person name="Debuchy R."/>
            <person name="Gladieux P."/>
            <person name="Hiltunen Thoren M."/>
            <person name="Johannesson H."/>
        </authorList>
    </citation>
    <scope>NUCLEOTIDE SEQUENCE</scope>
    <source>
        <strain evidence="4">CBS 958.72</strain>
    </source>
</reference>
<dbReference type="SUPFAM" id="SSF48403">
    <property type="entry name" value="Ankyrin repeat"/>
    <property type="match status" value="1"/>
</dbReference>
<dbReference type="Proteomes" id="UP001287356">
    <property type="component" value="Unassembled WGS sequence"/>
</dbReference>
<name>A0AAE0KCY7_9PEZI</name>
<feature type="repeat" description="ANK" evidence="3">
    <location>
        <begin position="1"/>
        <end position="33"/>
    </location>
</feature>
<feature type="repeat" description="ANK" evidence="3">
    <location>
        <begin position="67"/>
        <end position="97"/>
    </location>
</feature>